<name>A0A4W4DMF8_ELEEL</name>
<evidence type="ECO:0000256" key="6">
    <source>
        <dbReference type="PIRNR" id="PIRNR038193"/>
    </source>
</evidence>
<feature type="chain" id="PRO_5044307680" description="Hyaluronidase" evidence="10">
    <location>
        <begin position="27"/>
        <end position="422"/>
    </location>
</feature>
<dbReference type="GO" id="GO:0001669">
    <property type="term" value="C:acrosomal vesicle"/>
    <property type="evidence" value="ECO:0007669"/>
    <property type="project" value="TreeGrafter"/>
</dbReference>
<evidence type="ECO:0000256" key="10">
    <source>
        <dbReference type="SAM" id="SignalP"/>
    </source>
</evidence>
<dbReference type="InterPro" id="IPR018155">
    <property type="entry name" value="Hyaluronidase"/>
</dbReference>
<dbReference type="GeneID" id="113575841"/>
<evidence type="ECO:0000256" key="3">
    <source>
        <dbReference type="ARBA" id="ARBA00022801"/>
    </source>
</evidence>
<feature type="disulfide bond" evidence="8">
    <location>
        <begin position="209"/>
        <end position="224"/>
    </location>
</feature>
<feature type="disulfide bond" evidence="8">
    <location>
        <begin position="47"/>
        <end position="338"/>
    </location>
</feature>
<dbReference type="GO" id="GO:0030214">
    <property type="term" value="P:hyaluronan catabolic process"/>
    <property type="evidence" value="ECO:0007669"/>
    <property type="project" value="TreeGrafter"/>
</dbReference>
<dbReference type="EC" id="3.2.1.35" evidence="9"/>
<dbReference type="GeneTree" id="ENSGT01020000230364"/>
<evidence type="ECO:0000256" key="5">
    <source>
        <dbReference type="ARBA" id="ARBA00023295"/>
    </source>
</evidence>
<evidence type="ECO:0000256" key="8">
    <source>
        <dbReference type="PIRSR" id="PIRSR038193-3"/>
    </source>
</evidence>
<reference evidence="11" key="5">
    <citation type="submission" date="2025-09" db="UniProtKB">
        <authorList>
            <consortium name="Ensembl"/>
        </authorList>
    </citation>
    <scope>IDENTIFICATION</scope>
</reference>
<comment type="catalytic activity">
    <reaction evidence="1 9">
        <text>Random hydrolysis of (1-&gt;4)-linkages between N-acetyl-beta-D-glucosamine and D-glucuronate residues in hyaluronate.</text>
        <dbReference type="EC" id="3.2.1.35"/>
    </reaction>
</comment>
<evidence type="ECO:0000313" key="11">
    <source>
        <dbReference type="Ensembl" id="ENSEEEP00000000124.2"/>
    </source>
</evidence>
<accession>A0A4W4DMF8</accession>
<keyword evidence="4 8" id="KW-1015">Disulfide bond</keyword>
<dbReference type="Proteomes" id="UP000314983">
    <property type="component" value="Chromosome 23"/>
</dbReference>
<dbReference type="PANTHER" id="PTHR11769:SF19">
    <property type="entry name" value="HYALURONIDASE-3"/>
    <property type="match status" value="1"/>
</dbReference>
<reference evidence="12" key="1">
    <citation type="journal article" date="2014" name="Science">
        <title>Nonhuman genetics. Genomic basis for the convergent evolution of electric organs.</title>
        <authorList>
            <person name="Gallant J.R."/>
            <person name="Traeger L.L."/>
            <person name="Volkening J.D."/>
            <person name="Moffett H."/>
            <person name="Chen P.H."/>
            <person name="Novina C.D."/>
            <person name="Phillips G.N.Jr."/>
            <person name="Anand R."/>
            <person name="Wells G.B."/>
            <person name="Pinch M."/>
            <person name="Guth R."/>
            <person name="Unguez G.A."/>
            <person name="Albert J.S."/>
            <person name="Zakon H.H."/>
            <person name="Samanta M.P."/>
            <person name="Sussman M.R."/>
        </authorList>
    </citation>
    <scope>NUCLEOTIDE SEQUENCE [LARGE SCALE GENOMIC DNA]</scope>
</reference>
<dbReference type="Gene3D" id="3.20.20.70">
    <property type="entry name" value="Aldolase class I"/>
    <property type="match status" value="1"/>
</dbReference>
<reference evidence="12" key="2">
    <citation type="journal article" date="2017" name="Sci. Adv.">
        <title>A tail of two voltages: Proteomic comparison of the three electric organs of the electric eel.</title>
        <authorList>
            <person name="Traeger L.L."/>
            <person name="Sabat G."/>
            <person name="Barrett-Wilt G.A."/>
            <person name="Wells G.B."/>
            <person name="Sussman M.R."/>
        </authorList>
    </citation>
    <scope>NUCLEOTIDE SEQUENCE [LARGE SCALE GENOMIC DNA]</scope>
</reference>
<feature type="disulfide bond" evidence="8">
    <location>
        <begin position="363"/>
        <end position="374"/>
    </location>
</feature>
<evidence type="ECO:0000256" key="2">
    <source>
        <dbReference type="ARBA" id="ARBA00008871"/>
    </source>
</evidence>
<dbReference type="InterPro" id="IPR013785">
    <property type="entry name" value="Aldolase_TIM"/>
</dbReference>
<sequence>MFWRVCTLHLSCLLTITMCLSNSAAGVWHDVGRRGFSVVWNMPTSRCEHRYGVLLPLQKYGIIYNVQQRFLGENISLFYERRLGLYPYVKHQDLINGGIPQGGSLEGHLALAENQLRVRLRKNFKGLAVLDWEAWQPLWRQNYGRRKVYKKLSKQFVRERFPEMSEEDVTSLAKLEFEQEARAFMEETLQLGVHVCPRGLWGFYGFPGCYNYHGAKHSGYTGQCKPSTEMMNDRLAFLWQHSTALYPSVYVSRRLAGHPNTRLMMRHRILEALRVAFQHATRSHPIPVLPYARVAFIHTLQFLNQTDLEHTLGEAAALGAAGVVLWGELRFAKSKEQCALLRDYISSVLGVYVEALNRGTVRCSERVCHGNGRCARRNPHSGHMIPMLQNETEPAQDLRSQFRCMCYEGWRGAQCENTTKRV</sequence>
<comment type="similarity">
    <text evidence="2 6 9">Belongs to the glycosyl hydrolase 56 family.</text>
</comment>
<keyword evidence="12" id="KW-1185">Reference proteome</keyword>
<gene>
    <name evidence="11" type="primary">HYAL3</name>
</gene>
<organism evidence="11 12">
    <name type="scientific">Electrophorus electricus</name>
    <name type="common">Electric eel</name>
    <name type="synonym">Gymnotus electricus</name>
    <dbReference type="NCBI Taxonomy" id="8005"/>
    <lineage>
        <taxon>Eukaryota</taxon>
        <taxon>Metazoa</taxon>
        <taxon>Chordata</taxon>
        <taxon>Craniata</taxon>
        <taxon>Vertebrata</taxon>
        <taxon>Euteleostomi</taxon>
        <taxon>Actinopterygii</taxon>
        <taxon>Neopterygii</taxon>
        <taxon>Teleostei</taxon>
        <taxon>Ostariophysi</taxon>
        <taxon>Gymnotiformes</taxon>
        <taxon>Gymnotoidei</taxon>
        <taxon>Gymnotidae</taxon>
        <taxon>Electrophorus</taxon>
    </lineage>
</organism>
<evidence type="ECO:0000256" key="4">
    <source>
        <dbReference type="ARBA" id="ARBA00023157"/>
    </source>
</evidence>
<dbReference type="SUPFAM" id="SSF51445">
    <property type="entry name" value="(Trans)glycosidases"/>
    <property type="match status" value="1"/>
</dbReference>
<dbReference type="FunFam" id="3.20.20.70:FF:000065">
    <property type="entry name" value="Hyaluronidase"/>
    <property type="match status" value="1"/>
</dbReference>
<feature type="disulfide bond" evidence="8">
    <location>
        <begin position="368"/>
        <end position="404"/>
    </location>
</feature>
<dbReference type="PRINTS" id="PR00846">
    <property type="entry name" value="GLHYDRLASE56"/>
</dbReference>
<dbReference type="PIRSF" id="PIRSF038193">
    <property type="entry name" value="Hyaluronidase"/>
    <property type="match status" value="1"/>
</dbReference>
<reference evidence="11" key="4">
    <citation type="submission" date="2025-08" db="UniProtKB">
        <authorList>
            <consortium name="Ensembl"/>
        </authorList>
    </citation>
    <scope>IDENTIFICATION</scope>
</reference>
<keyword evidence="3 9" id="KW-0378">Hydrolase</keyword>
<evidence type="ECO:0000256" key="9">
    <source>
        <dbReference type="RuleBase" id="RU610713"/>
    </source>
</evidence>
<keyword evidence="5 9" id="KW-0326">Glycosidase</keyword>
<dbReference type="Ensembl" id="ENSEEET00000000130.2">
    <property type="protein sequence ID" value="ENSEEEP00000000124.2"/>
    <property type="gene ID" value="ENSEEEG00000000088.2"/>
</dbReference>
<dbReference type="Pfam" id="PF01630">
    <property type="entry name" value="Glyco_hydro_56"/>
    <property type="match status" value="1"/>
</dbReference>
<keyword evidence="10" id="KW-0732">Signal</keyword>
<dbReference type="GO" id="GO:0004415">
    <property type="term" value="F:hyalurononglucosaminidase activity"/>
    <property type="evidence" value="ECO:0007669"/>
    <property type="project" value="UniProtKB-UniRule"/>
</dbReference>
<dbReference type="AlphaFoldDB" id="A0A4W4DMF8"/>
<feature type="signal peptide" evidence="10">
    <location>
        <begin position="1"/>
        <end position="26"/>
    </location>
</feature>
<feature type="active site" description="Proton donor" evidence="7">
    <location>
        <position position="133"/>
    </location>
</feature>
<proteinExistence type="inferred from homology"/>
<dbReference type="RefSeq" id="XP_026863395.2">
    <property type="nucleotide sequence ID" value="XM_027007594.2"/>
</dbReference>
<dbReference type="PANTHER" id="PTHR11769">
    <property type="entry name" value="HYALURONIDASE"/>
    <property type="match status" value="1"/>
</dbReference>
<dbReference type="InterPro" id="IPR017853">
    <property type="entry name" value="GH"/>
</dbReference>
<dbReference type="GO" id="GO:0005975">
    <property type="term" value="P:carbohydrate metabolic process"/>
    <property type="evidence" value="ECO:0007669"/>
    <property type="project" value="UniProtKB-UniRule"/>
</dbReference>
<reference evidence="11" key="3">
    <citation type="submission" date="2020-05" db="EMBL/GenBank/DDBJ databases">
        <title>Electrophorus electricus (electric eel) genome, fEleEle1, primary haplotype.</title>
        <authorList>
            <person name="Myers G."/>
            <person name="Meyer A."/>
            <person name="Fedrigo O."/>
            <person name="Formenti G."/>
            <person name="Rhie A."/>
            <person name="Tracey A."/>
            <person name="Sims Y."/>
            <person name="Jarvis E.D."/>
        </authorList>
    </citation>
    <scope>NUCLEOTIDE SEQUENCE [LARGE SCALE GENOMIC DNA]</scope>
</reference>
<evidence type="ECO:0000256" key="7">
    <source>
        <dbReference type="PIRSR" id="PIRSR038193-1"/>
    </source>
</evidence>
<feature type="disulfide bond" evidence="8">
    <location>
        <begin position="406"/>
        <end position="415"/>
    </location>
</feature>
<dbReference type="OMA" id="GWATSWH"/>
<evidence type="ECO:0000256" key="1">
    <source>
        <dbReference type="ARBA" id="ARBA00000251"/>
    </source>
</evidence>
<evidence type="ECO:0000313" key="12">
    <source>
        <dbReference type="Proteomes" id="UP000314983"/>
    </source>
</evidence>
<protein>
    <recommendedName>
        <fullName evidence="9">Hyaluronidase</fullName>
        <ecNumber evidence="9">3.2.1.35</ecNumber>
    </recommendedName>
</protein>